<gene>
    <name evidence="2" type="ORF">Mic7113_6486</name>
</gene>
<proteinExistence type="predicted"/>
<evidence type="ECO:0000256" key="1">
    <source>
        <dbReference type="SAM" id="MobiDB-lite"/>
    </source>
</evidence>
<dbReference type="OrthoDB" id="490246at2"/>
<dbReference type="RefSeq" id="WP_015186192.1">
    <property type="nucleotide sequence ID" value="NC_019739.1"/>
</dbReference>
<dbReference type="Proteomes" id="UP000010471">
    <property type="component" value="Plasmid pMIC7113.01"/>
</dbReference>
<feature type="compositionally biased region" description="Polar residues" evidence="1">
    <location>
        <begin position="150"/>
        <end position="162"/>
    </location>
</feature>
<protein>
    <submittedName>
        <fullName evidence="2">Uncharacterized protein</fullName>
    </submittedName>
</protein>
<evidence type="ECO:0000313" key="3">
    <source>
        <dbReference type="Proteomes" id="UP000010471"/>
    </source>
</evidence>
<feature type="compositionally biased region" description="Basic and acidic residues" evidence="1">
    <location>
        <begin position="181"/>
        <end position="197"/>
    </location>
</feature>
<organism evidence="2 3">
    <name type="scientific">Allocoleopsis franciscana PCC 7113</name>
    <dbReference type="NCBI Taxonomy" id="1173027"/>
    <lineage>
        <taxon>Bacteria</taxon>
        <taxon>Bacillati</taxon>
        <taxon>Cyanobacteriota</taxon>
        <taxon>Cyanophyceae</taxon>
        <taxon>Coleofasciculales</taxon>
        <taxon>Coleofasciculaceae</taxon>
        <taxon>Allocoleopsis</taxon>
        <taxon>Allocoleopsis franciscana</taxon>
    </lineage>
</organism>
<geneLocation type="plasmid" evidence="2 3">
    <name>pMIC7113.01</name>
</geneLocation>
<dbReference type="AlphaFoldDB" id="K9WQK2"/>
<reference evidence="2 3" key="1">
    <citation type="submission" date="2012-06" db="EMBL/GenBank/DDBJ databases">
        <title>Finished plasmid 1 of genome of Microcoleus sp. PCC 7113.</title>
        <authorList>
            <consortium name="US DOE Joint Genome Institute"/>
            <person name="Gugger M."/>
            <person name="Coursin T."/>
            <person name="Rippka R."/>
            <person name="Tandeau De Marsac N."/>
            <person name="Huntemann M."/>
            <person name="Wei C.-L."/>
            <person name="Han J."/>
            <person name="Detter J.C."/>
            <person name="Han C."/>
            <person name="Tapia R."/>
            <person name="Chen A."/>
            <person name="Kyrpides N."/>
            <person name="Mavromatis K."/>
            <person name="Markowitz V."/>
            <person name="Szeto E."/>
            <person name="Ivanova N."/>
            <person name="Pagani I."/>
            <person name="Pati A."/>
            <person name="Goodwin L."/>
            <person name="Nordberg H.P."/>
            <person name="Cantor M.N."/>
            <person name="Hua S.X."/>
            <person name="Woyke T."/>
            <person name="Kerfeld C.A."/>
        </authorList>
    </citation>
    <scope>NUCLEOTIDE SEQUENCE [LARGE SCALE GENOMIC DNA]</scope>
    <source>
        <strain evidence="2 3">PCC 7113</strain>
        <plasmid evidence="2 3">pMIC7113.01</plasmid>
    </source>
</reference>
<dbReference type="HOGENOM" id="CLU_1336230_0_0_3"/>
<sequence>MSASDKSKLITVNLKYDLELNSAEGVVLQYLKENQTSNLKTDILTTLKMCYLAQAYEYRGGMSNEELRVIALRCCDALEKHLFNIRHQFNLPVAESLNPSHIVEVANHNGLTQLVELASLFLYSERSTYSAPCNATNHLSPHSLHPDKASNGNLHTASFPQRSNSESAEDSSDSEPFELDESMKTTSEKTVRSRSWTDDVDELLS</sequence>
<dbReference type="EMBL" id="CP003631">
    <property type="protein sequence ID" value="AFZ22066.1"/>
    <property type="molecule type" value="Genomic_DNA"/>
</dbReference>
<keyword evidence="3" id="KW-1185">Reference proteome</keyword>
<dbReference type="KEGG" id="mic:Mic7113_6486"/>
<name>K9WQK2_9CYAN</name>
<keyword evidence="2" id="KW-0614">Plasmid</keyword>
<feature type="compositionally biased region" description="Acidic residues" evidence="1">
    <location>
        <begin position="167"/>
        <end position="180"/>
    </location>
</feature>
<accession>K9WQK2</accession>
<evidence type="ECO:0000313" key="2">
    <source>
        <dbReference type="EMBL" id="AFZ22066.1"/>
    </source>
</evidence>
<feature type="region of interest" description="Disordered" evidence="1">
    <location>
        <begin position="140"/>
        <end position="205"/>
    </location>
</feature>